<evidence type="ECO:0008006" key="5">
    <source>
        <dbReference type="Google" id="ProtNLM"/>
    </source>
</evidence>
<dbReference type="Proteomes" id="UP000198984">
    <property type="component" value="Unassembled WGS sequence"/>
</dbReference>
<dbReference type="Pfam" id="PF11175">
    <property type="entry name" value="DUF2961"/>
    <property type="match status" value="1"/>
</dbReference>
<keyword evidence="2" id="KW-0732">Signal</keyword>
<organism evidence="3 4">
    <name type="scientific">Chitinophaga rupis</name>
    <dbReference type="NCBI Taxonomy" id="573321"/>
    <lineage>
        <taxon>Bacteria</taxon>
        <taxon>Pseudomonadati</taxon>
        <taxon>Bacteroidota</taxon>
        <taxon>Chitinophagia</taxon>
        <taxon>Chitinophagales</taxon>
        <taxon>Chitinophagaceae</taxon>
        <taxon>Chitinophaga</taxon>
    </lineage>
</organism>
<gene>
    <name evidence="3" type="ORF">SAMN04488505_102751</name>
</gene>
<dbReference type="EMBL" id="FOBB01000002">
    <property type="protein sequence ID" value="SEL64499.1"/>
    <property type="molecule type" value="Genomic_DNA"/>
</dbReference>
<feature type="compositionally biased region" description="Acidic residues" evidence="1">
    <location>
        <begin position="675"/>
        <end position="686"/>
    </location>
</feature>
<sequence length="686" mass="77203">MKWSFLLLITILMTRTPVDAQGNASLSHKLTSISLSDELKTLYDIADLPAYRQHTVEEQVSTYDLTGGNDDGFRGTYSYISRRADSSLVIADISGCGVINRIWTPTPTEDTLDFYIDDTVHAALSIKYSDLFSGKIFPFVKPLVGSRLGGWFCYFPIPFQKRCLIVCRGKKLQFHQIQYRLYPKGTTVKKFSSSLSGEDTIALKQIATLWGEDRRVLKDFYRGNVQTVEIPVNSVGGSVDTVFNMREGGRILGIEMDPANAFAGMSKNMDIKITWDNEDKPGVYCPIPDFFGYAFGEPGMHSLLIGTQDNRNYCYFPMPFDKSARIEIINREASSNHKPEQFKIRIFYTTQERDAHAEGRFYSFWRTNKLSTQDPLHVLLQAAGRGHYVGTILQAQGLRPGMTSFFEGDDSTATDGYARMHGTGSEDYFNGGWYACPDRWDSRQSLPLHGALEYSLPLCRTGGYRLFLSDKIPFEKNIFQSIEHGLSAKGFPVDYTSLSFYYGDRVNASQQPTNELTRIVGPDTLMLYPQMMKYTIWGSVDLHAIGMFPIGGRSCIYSANDESRLKVFLDEISPGKYTLFADLVKYPSGCSFSVWQGQTQVSQWINTNQTDTARVKLLPVCDLEVRNLPAALNSMTVTFRTLPGKNGLFLNRFVFVRRVDDSSSAPDKLNQGNGGEEEYESAPDVK</sequence>
<accession>A0A1H7RWU5</accession>
<dbReference type="OrthoDB" id="2518538at2"/>
<feature type="signal peptide" evidence="2">
    <location>
        <begin position="1"/>
        <end position="20"/>
    </location>
</feature>
<name>A0A1H7RWU5_9BACT</name>
<dbReference type="AlphaFoldDB" id="A0A1H7RWU5"/>
<dbReference type="Gene3D" id="2.60.120.1390">
    <property type="match status" value="2"/>
</dbReference>
<evidence type="ECO:0000256" key="1">
    <source>
        <dbReference type="SAM" id="MobiDB-lite"/>
    </source>
</evidence>
<protein>
    <recommendedName>
        <fullName evidence="5">DUF2961 domain-containing protein</fullName>
    </recommendedName>
</protein>
<evidence type="ECO:0000256" key="2">
    <source>
        <dbReference type="SAM" id="SignalP"/>
    </source>
</evidence>
<reference evidence="3 4" key="1">
    <citation type="submission" date="2016-10" db="EMBL/GenBank/DDBJ databases">
        <authorList>
            <person name="de Groot N.N."/>
        </authorList>
    </citation>
    <scope>NUCLEOTIDE SEQUENCE [LARGE SCALE GENOMIC DNA]</scope>
    <source>
        <strain evidence="3 4">DSM 21039</strain>
    </source>
</reference>
<proteinExistence type="predicted"/>
<keyword evidence="4" id="KW-1185">Reference proteome</keyword>
<evidence type="ECO:0000313" key="4">
    <source>
        <dbReference type="Proteomes" id="UP000198984"/>
    </source>
</evidence>
<evidence type="ECO:0000313" key="3">
    <source>
        <dbReference type="EMBL" id="SEL64499.1"/>
    </source>
</evidence>
<dbReference type="RefSeq" id="WP_089910577.1">
    <property type="nucleotide sequence ID" value="NZ_FOBB01000002.1"/>
</dbReference>
<dbReference type="InterPro" id="IPR021345">
    <property type="entry name" value="DUF2961"/>
</dbReference>
<feature type="chain" id="PRO_5011622664" description="DUF2961 domain-containing protein" evidence="2">
    <location>
        <begin position="21"/>
        <end position="686"/>
    </location>
</feature>
<dbReference type="STRING" id="573321.SAMN04488505_102751"/>
<feature type="region of interest" description="Disordered" evidence="1">
    <location>
        <begin position="662"/>
        <end position="686"/>
    </location>
</feature>